<dbReference type="InterPro" id="IPR011009">
    <property type="entry name" value="Kinase-like_dom_sf"/>
</dbReference>
<feature type="domain" description="Protein kinase" evidence="1">
    <location>
        <begin position="208"/>
        <end position="491"/>
    </location>
</feature>
<protein>
    <submittedName>
        <fullName evidence="2">Serine/threonine protein kinase</fullName>
    </submittedName>
</protein>
<keyword evidence="2" id="KW-0808">Transferase</keyword>
<dbReference type="Pfam" id="PF05147">
    <property type="entry name" value="LANC_like"/>
    <property type="match status" value="1"/>
</dbReference>
<dbReference type="GO" id="GO:0004674">
    <property type="term" value="F:protein serine/threonine kinase activity"/>
    <property type="evidence" value="ECO:0007669"/>
    <property type="project" value="UniProtKB-KW"/>
</dbReference>
<dbReference type="GO" id="GO:0031179">
    <property type="term" value="P:peptide modification"/>
    <property type="evidence" value="ECO:0007669"/>
    <property type="project" value="InterPro"/>
</dbReference>
<dbReference type="InterPro" id="IPR007822">
    <property type="entry name" value="LANC-like"/>
</dbReference>
<dbReference type="AlphaFoldDB" id="Q03PD6"/>
<dbReference type="Gene3D" id="1.10.510.10">
    <property type="entry name" value="Transferase(Phosphotransferase) domain 1"/>
    <property type="match status" value="1"/>
</dbReference>
<dbReference type="SUPFAM" id="SSF158745">
    <property type="entry name" value="LanC-like"/>
    <property type="match status" value="1"/>
</dbReference>
<keyword evidence="2" id="KW-0723">Serine/threonine-protein kinase</keyword>
<dbReference type="Pfam" id="PF00069">
    <property type="entry name" value="Pkinase"/>
    <property type="match status" value="1"/>
</dbReference>
<dbReference type="PANTHER" id="PTHR24362:SF309">
    <property type="entry name" value="PROTEIN KINASE DOMAIN-CONTAINING PROTEIN"/>
    <property type="match status" value="1"/>
</dbReference>
<keyword evidence="3" id="KW-1185">Reference proteome</keyword>
<dbReference type="eggNOG" id="COG0515">
    <property type="taxonomic scope" value="Bacteria"/>
</dbReference>
<dbReference type="EMBL" id="CP000416">
    <property type="protein sequence ID" value="ABJ64936.1"/>
    <property type="molecule type" value="Genomic_DNA"/>
</dbReference>
<organism evidence="2 3">
    <name type="scientific">Levilactobacillus brevis (strain ATCC 367 / BCRC 12310 / CIP 105137 / JCM 1170 / LMG 11437 / NCIMB 947 / NCTC 947)</name>
    <name type="common">Lactobacillus brevis</name>
    <dbReference type="NCBI Taxonomy" id="387344"/>
    <lineage>
        <taxon>Bacteria</taxon>
        <taxon>Bacillati</taxon>
        <taxon>Bacillota</taxon>
        <taxon>Bacilli</taxon>
        <taxon>Lactobacillales</taxon>
        <taxon>Lactobacillaceae</taxon>
        <taxon>Levilactobacillus</taxon>
    </lineage>
</organism>
<gene>
    <name evidence="2" type="ordered locus">LVIS_1875</name>
</gene>
<dbReference type="InterPro" id="IPR000719">
    <property type="entry name" value="Prot_kinase_dom"/>
</dbReference>
<dbReference type="InterPro" id="IPR012341">
    <property type="entry name" value="6hp_glycosidase-like_sf"/>
</dbReference>
<dbReference type="PROSITE" id="PS50011">
    <property type="entry name" value="PROTEIN_KINASE_DOM"/>
    <property type="match status" value="1"/>
</dbReference>
<dbReference type="HOGENOM" id="CLU_352948_0_0_9"/>
<evidence type="ECO:0000259" key="1">
    <source>
        <dbReference type="PROSITE" id="PS50011"/>
    </source>
</evidence>
<sequence>MSLELYGFTVRKLAKKFSELGYRIDYDNNWIFFIKESTFNLSNQGWKIHVSSTATEFLESLDAVTSVVRKYDASFKIPRTWHAMLSLTTGAVPLVTTGKMITIYPKQKSDIELETIVNELYRTQNNKLFPPIFTDYQYKDSNIFLRYGSFIEQYVLDDKQEPLLALFDESNVLIPDKRVFGAHTPSFVKVPRFITNYFPKRTTMQFPLTQPRLLQRSAKGNIYKVLTPKGPALLKQGYNGSLAVRGNDTSANRVLNEANILHNIPDYVHKPRVLGISTTSDSVFMLESFMPGVSLENIFTSSVLIKTMLDTMIIKIAKNLMNQILEVHRAGVVIRDLSPSNVLVNEYGQVFLVDFEIGSFITSPISFMGSTPGFFPSFLPLTTSRNSFCFDWYSFGAILFYLGTSIKPIFPESRSKLTKKAFFDKLYSINELTLNGHNCYSIACLGISIMENFYEVNDNTITTFFREALQSSNEERSTKISPAIFKISEIVSRTLSKKNTFSSEDIRRGPKEELLLLSLDKGMLGTLLLKALYLDKNDNTNILSDFRRDIAFINRNIDDSNSINLVNGISSLVYILSISKEFDKAQCHMYFNLQIKILNIIRRKVSHVVYNGVLYGLAGIGLSLFLAWDKDCDLFIKEQIKEINELISDLLLRRMITRDKRMHIGIKGVTREDSKVVSDFGFGEIGVASFLALINSSHNQELRTKAIKSSLENLYENRIVEGSSGIKVAQTTGSLKYYPFLFSGISGILIFLELVRSHGCGVEVDESFREQVFQSVIKNTYHNSPFLLNGDAGVLISLMIAKKDSVIEQKRLVALLLSESNLTSTGKRYWSLPGKFTLTKNFFLEGRFYN</sequence>
<dbReference type="STRING" id="387344.LVIS_1875"/>
<proteinExistence type="predicted"/>
<dbReference type="Pfam" id="PF25816">
    <property type="entry name" value="RamC_N"/>
    <property type="match status" value="1"/>
</dbReference>
<dbReference type="InterPro" id="IPR057929">
    <property type="entry name" value="RamC_N"/>
</dbReference>
<accession>Q03PD6</accession>
<dbReference type="Gene3D" id="1.50.10.10">
    <property type="match status" value="1"/>
</dbReference>
<dbReference type="Proteomes" id="UP000001652">
    <property type="component" value="Chromosome"/>
</dbReference>
<dbReference type="SMART" id="SM00220">
    <property type="entry name" value="S_TKc"/>
    <property type="match status" value="1"/>
</dbReference>
<dbReference type="GO" id="GO:0005975">
    <property type="term" value="P:carbohydrate metabolic process"/>
    <property type="evidence" value="ECO:0007669"/>
    <property type="project" value="InterPro"/>
</dbReference>
<evidence type="ECO:0000313" key="2">
    <source>
        <dbReference type="EMBL" id="ABJ64936.1"/>
    </source>
</evidence>
<name>Q03PD6_LEVBA</name>
<dbReference type="GO" id="GO:0005524">
    <property type="term" value="F:ATP binding"/>
    <property type="evidence" value="ECO:0007669"/>
    <property type="project" value="InterPro"/>
</dbReference>
<dbReference type="PATRIC" id="fig|387344.15.peg.1784"/>
<dbReference type="KEGG" id="lbr:LVIS_1875"/>
<dbReference type="PANTHER" id="PTHR24362">
    <property type="entry name" value="SERINE/THREONINE-PROTEIN KINASE NEK"/>
    <property type="match status" value="1"/>
</dbReference>
<keyword evidence="2" id="KW-0418">Kinase</keyword>
<dbReference type="SUPFAM" id="SSF56112">
    <property type="entry name" value="Protein kinase-like (PK-like)"/>
    <property type="match status" value="1"/>
</dbReference>
<dbReference type="RefSeq" id="WP_011668557.1">
    <property type="nucleotide sequence ID" value="NC_008497.1"/>
</dbReference>
<evidence type="ECO:0000313" key="3">
    <source>
        <dbReference type="Proteomes" id="UP000001652"/>
    </source>
</evidence>
<reference evidence="2 3" key="1">
    <citation type="journal article" date="2006" name="Proc. Natl. Acad. Sci. U.S.A.">
        <title>Comparative genomics of the lactic acid bacteria.</title>
        <authorList>
            <person name="Makarova K."/>
            <person name="Slesarev A."/>
            <person name="Wolf Y."/>
            <person name="Sorokin A."/>
            <person name="Mirkin B."/>
            <person name="Koonin E."/>
            <person name="Pavlov A."/>
            <person name="Pavlova N."/>
            <person name="Karamychev V."/>
            <person name="Polouchine N."/>
            <person name="Shakhova V."/>
            <person name="Grigoriev I."/>
            <person name="Lou Y."/>
            <person name="Rohksar D."/>
            <person name="Lucas S."/>
            <person name="Huang K."/>
            <person name="Goodstein D.M."/>
            <person name="Hawkins T."/>
            <person name="Plengvidhya V."/>
            <person name="Welker D."/>
            <person name="Hughes J."/>
            <person name="Goh Y."/>
            <person name="Benson A."/>
            <person name="Baldwin K."/>
            <person name="Lee J.H."/>
            <person name="Diaz-Muniz I."/>
            <person name="Dosti B."/>
            <person name="Smeianov V."/>
            <person name="Wechter W."/>
            <person name="Barabote R."/>
            <person name="Lorca G."/>
            <person name="Altermann E."/>
            <person name="Barrangou R."/>
            <person name="Ganesan B."/>
            <person name="Xie Y."/>
            <person name="Rawsthorne H."/>
            <person name="Tamir D."/>
            <person name="Parker C."/>
            <person name="Breidt F."/>
            <person name="Broadbent J."/>
            <person name="Hutkins R."/>
            <person name="O'Sullivan D."/>
            <person name="Steele J."/>
            <person name="Unlu G."/>
            <person name="Saier M."/>
            <person name="Klaenhammer T."/>
            <person name="Richardson P."/>
            <person name="Kozyavkin S."/>
            <person name="Weimer B."/>
            <person name="Mills D."/>
        </authorList>
    </citation>
    <scope>NUCLEOTIDE SEQUENCE [LARGE SCALE GENOMIC DNA]</scope>
    <source>
        <strain evidence="3">ATCC 367 / BCRC 12310 / CIP 105137 / JCM 1170 / LMG 11437 / NCIMB 947 / NCTC 947</strain>
    </source>
</reference>